<proteinExistence type="predicted"/>
<sequence>MHRAERDGVPPSTAVTVARIMDCFSRSRGVCSTSSADTLPPMLCTSREKCSLAQIVNKN</sequence>
<dbReference type="Ensembl" id="ENSDCDT00010055417.1">
    <property type="protein sequence ID" value="ENSDCDP00010045260.1"/>
    <property type="gene ID" value="ENSDCDG00010027900.1"/>
</dbReference>
<evidence type="ECO:0000313" key="1">
    <source>
        <dbReference type="Ensembl" id="ENSDCDP00010045260.1"/>
    </source>
</evidence>
<organism evidence="1 2">
    <name type="scientific">Denticeps clupeoides</name>
    <name type="common">denticle herring</name>
    <dbReference type="NCBI Taxonomy" id="299321"/>
    <lineage>
        <taxon>Eukaryota</taxon>
        <taxon>Metazoa</taxon>
        <taxon>Chordata</taxon>
        <taxon>Craniata</taxon>
        <taxon>Vertebrata</taxon>
        <taxon>Euteleostomi</taxon>
        <taxon>Actinopterygii</taxon>
        <taxon>Neopterygii</taxon>
        <taxon>Teleostei</taxon>
        <taxon>Clupei</taxon>
        <taxon>Clupeiformes</taxon>
        <taxon>Denticipitoidei</taxon>
        <taxon>Denticipitidae</taxon>
        <taxon>Denticeps</taxon>
    </lineage>
</organism>
<dbReference type="Proteomes" id="UP000694580">
    <property type="component" value="Chromosome 18"/>
</dbReference>
<reference evidence="1" key="3">
    <citation type="submission" date="2025-09" db="UniProtKB">
        <authorList>
            <consortium name="Ensembl"/>
        </authorList>
    </citation>
    <scope>IDENTIFICATION</scope>
</reference>
<name>A0AAY4DIC0_9TELE</name>
<protein>
    <submittedName>
        <fullName evidence="1">Uncharacterized protein</fullName>
    </submittedName>
</protein>
<evidence type="ECO:0000313" key="2">
    <source>
        <dbReference type="Proteomes" id="UP000694580"/>
    </source>
</evidence>
<dbReference type="AlphaFoldDB" id="A0AAY4DIC0"/>
<accession>A0AAY4DIC0</accession>
<reference evidence="1 2" key="1">
    <citation type="submission" date="2020-06" db="EMBL/GenBank/DDBJ databases">
        <authorList>
            <consortium name="Wellcome Sanger Institute Data Sharing"/>
        </authorList>
    </citation>
    <scope>NUCLEOTIDE SEQUENCE [LARGE SCALE GENOMIC DNA]</scope>
</reference>
<dbReference type="GeneTree" id="ENSGT01120000278254"/>
<reference evidence="1" key="2">
    <citation type="submission" date="2025-08" db="UniProtKB">
        <authorList>
            <consortium name="Ensembl"/>
        </authorList>
    </citation>
    <scope>IDENTIFICATION</scope>
</reference>
<keyword evidence="2" id="KW-1185">Reference proteome</keyword>